<dbReference type="InterPro" id="IPR036390">
    <property type="entry name" value="WH_DNA-bd_sf"/>
</dbReference>
<organism evidence="1 2">
    <name type="scientific">Terrabacter ginsenosidimutans</name>
    <dbReference type="NCBI Taxonomy" id="490575"/>
    <lineage>
        <taxon>Bacteria</taxon>
        <taxon>Bacillati</taxon>
        <taxon>Actinomycetota</taxon>
        <taxon>Actinomycetes</taxon>
        <taxon>Micrococcales</taxon>
        <taxon>Intrasporangiaceae</taxon>
        <taxon>Terrabacter</taxon>
    </lineage>
</organism>
<sequence length="331" mass="36556">MGTWRISADLLARSRFVVSPRIETVAALNDLVRPSDAAGRAFAAAHRESFEAMLAEHPERRAVLEHSWRPGWISDWLALPPDGPGRTFAEEIGDVRALGDKRVRAYLRESTPASTLPRSLSRPGTAEHAAQLLEWVWTHALATDWARRERILRADIVSRTARLATHGWAAVLRDLGRDREWLGDGQLRINRFDLPSRVLDDDADLYFVPAHGTATWVGWDLPRRYAIYYPVTGALAEVDGQADDGLERLVGSARALLLRTLEGPSSTSALVARTGMPLGSVGDHLKVLLAAGTVLRRRSGREVLYWRTALGDALVASGRGVLPMYRNGARP</sequence>
<evidence type="ECO:0000313" key="2">
    <source>
        <dbReference type="Proteomes" id="UP001501468"/>
    </source>
</evidence>
<gene>
    <name evidence="1" type="ORF">GCM10022399_21050</name>
</gene>
<dbReference type="RefSeq" id="WP_344945533.1">
    <property type="nucleotide sequence ID" value="NZ_BAABDC010000003.1"/>
</dbReference>
<evidence type="ECO:0000313" key="1">
    <source>
        <dbReference type="EMBL" id="GAA3704236.1"/>
    </source>
</evidence>
<dbReference type="CDD" id="cd00090">
    <property type="entry name" value="HTH_ARSR"/>
    <property type="match status" value="1"/>
</dbReference>
<dbReference type="InterPro" id="IPR011991">
    <property type="entry name" value="ArsR-like_HTH"/>
</dbReference>
<protein>
    <submittedName>
        <fullName evidence="1">DUF5937 family protein</fullName>
    </submittedName>
</protein>
<reference evidence="2" key="1">
    <citation type="journal article" date="2019" name="Int. J. Syst. Evol. Microbiol.">
        <title>The Global Catalogue of Microorganisms (GCM) 10K type strain sequencing project: providing services to taxonomists for standard genome sequencing and annotation.</title>
        <authorList>
            <consortium name="The Broad Institute Genomics Platform"/>
            <consortium name="The Broad Institute Genome Sequencing Center for Infectious Disease"/>
            <person name="Wu L."/>
            <person name="Ma J."/>
        </authorList>
    </citation>
    <scope>NUCLEOTIDE SEQUENCE [LARGE SCALE GENOMIC DNA]</scope>
    <source>
        <strain evidence="2">JCM 17125</strain>
    </source>
</reference>
<name>A0ABP7DH22_9MICO</name>
<dbReference type="PANTHER" id="PTHR43132:SF6">
    <property type="entry name" value="HTH-TYPE TRANSCRIPTIONAL REPRESSOR CZRA"/>
    <property type="match status" value="1"/>
</dbReference>
<dbReference type="Gene3D" id="1.10.10.10">
    <property type="entry name" value="Winged helix-like DNA-binding domain superfamily/Winged helix DNA-binding domain"/>
    <property type="match status" value="1"/>
</dbReference>
<dbReference type="PANTHER" id="PTHR43132">
    <property type="entry name" value="ARSENICAL RESISTANCE OPERON REPRESSOR ARSR-RELATED"/>
    <property type="match status" value="1"/>
</dbReference>
<dbReference type="InterPro" id="IPR036388">
    <property type="entry name" value="WH-like_DNA-bd_sf"/>
</dbReference>
<keyword evidence="2" id="KW-1185">Reference proteome</keyword>
<dbReference type="SUPFAM" id="SSF46785">
    <property type="entry name" value="Winged helix' DNA-binding domain"/>
    <property type="match status" value="1"/>
</dbReference>
<dbReference type="InterPro" id="IPR051011">
    <property type="entry name" value="Metal_resp_trans_reg"/>
</dbReference>
<dbReference type="EMBL" id="BAABDC010000003">
    <property type="protein sequence ID" value="GAA3704236.1"/>
    <property type="molecule type" value="Genomic_DNA"/>
</dbReference>
<comment type="caution">
    <text evidence="1">The sequence shown here is derived from an EMBL/GenBank/DDBJ whole genome shotgun (WGS) entry which is preliminary data.</text>
</comment>
<dbReference type="Proteomes" id="UP001501468">
    <property type="component" value="Unassembled WGS sequence"/>
</dbReference>
<proteinExistence type="predicted"/>
<accession>A0ABP7DH22</accession>